<dbReference type="Proteomes" id="UP000245383">
    <property type="component" value="Unassembled WGS sequence"/>
</dbReference>
<sequence>MNTRVEIRSLPKEELVRVIETIKAAQKVGWINWFAFLHQKSSDWIHGVPNFLPWHRMFTRDFEKTMMHYDPKFSLPYWDVALDSASPEKSAILTTDYFGGNGDENTGCVKDGFVKGWIAQFPNNECVKRSFSEGDGKIEPWSTPELLTSDMQLAEGYDDFRSRIEFGLHGQVHNGLGGDLRSMFSPNDAVFFLHHANLDRLWWKWQNLKLTNILDYNGEDNLKKTQVTLQDKLQHYENPVNEVMVLGYADMCYSYNDVNSLDVSSFRGFRSATQKLEVSSEVKNKIGDALKNDIIENPFQNQTKPVTTENANPVLPEKELEKSGISSSMEDLVKVVEIPDMSIAKALNKSTIYKFFPMLTKTPVSSLSVEMPAAVAANAVNYANEYKKQEESIKAESSASANPGEATATSATGTVNAVTAAMESISALNSAADKIASIYSSAHMPVETKMELVSRTVEGSSAVVTGEAPKPNASNIFALNIANSANSKELGKEAVQAKRVRKRQGGEVEKLPDVKKPKMPKPSRLTEEFMKKNNIDPVKYEIYFKEKNDLVKILNDEGYVSPYN</sequence>
<evidence type="ECO:0000313" key="6">
    <source>
        <dbReference type="Proteomes" id="UP000245383"/>
    </source>
</evidence>
<evidence type="ECO:0000256" key="2">
    <source>
        <dbReference type="ARBA" id="ARBA00023008"/>
    </source>
</evidence>
<dbReference type="PROSITE" id="PS00497">
    <property type="entry name" value="TYROSINASE_1"/>
    <property type="match status" value="1"/>
</dbReference>
<dbReference type="STRING" id="133385.A0A2T9YEX5"/>
<evidence type="ECO:0000256" key="3">
    <source>
        <dbReference type="SAM" id="MobiDB-lite"/>
    </source>
</evidence>
<organism evidence="5 6">
    <name type="scientific">Smittium simulii</name>
    <dbReference type="NCBI Taxonomy" id="133385"/>
    <lineage>
        <taxon>Eukaryota</taxon>
        <taxon>Fungi</taxon>
        <taxon>Fungi incertae sedis</taxon>
        <taxon>Zoopagomycota</taxon>
        <taxon>Kickxellomycotina</taxon>
        <taxon>Harpellomycetes</taxon>
        <taxon>Harpellales</taxon>
        <taxon>Legeriomycetaceae</taxon>
        <taxon>Smittium</taxon>
    </lineage>
</organism>
<dbReference type="InterPro" id="IPR008922">
    <property type="entry name" value="Di-copper_centre_dom_sf"/>
</dbReference>
<dbReference type="AlphaFoldDB" id="A0A2T9YEX5"/>
<dbReference type="InterPro" id="IPR002227">
    <property type="entry name" value="Tyrosinase_Cu-bd"/>
</dbReference>
<gene>
    <name evidence="5" type="ORF">BB561_004667</name>
</gene>
<reference evidence="5 6" key="1">
    <citation type="journal article" date="2018" name="MBio">
        <title>Comparative Genomics Reveals the Core Gene Toolbox for the Fungus-Insect Symbiosis.</title>
        <authorList>
            <person name="Wang Y."/>
            <person name="Stata M."/>
            <person name="Wang W."/>
            <person name="Stajich J.E."/>
            <person name="White M.M."/>
            <person name="Moncalvo J.M."/>
        </authorList>
    </citation>
    <scope>NUCLEOTIDE SEQUENCE [LARGE SCALE GENOMIC DNA]</scope>
    <source>
        <strain evidence="5 6">SWE-8-4</strain>
    </source>
</reference>
<dbReference type="Gene3D" id="1.10.1280.10">
    <property type="entry name" value="Di-copper center containing domain from catechol oxidase"/>
    <property type="match status" value="1"/>
</dbReference>
<dbReference type="InterPro" id="IPR050316">
    <property type="entry name" value="Tyrosinase/Hemocyanin"/>
</dbReference>
<name>A0A2T9YEX5_9FUNG</name>
<dbReference type="PANTHER" id="PTHR11474">
    <property type="entry name" value="TYROSINASE FAMILY MEMBER"/>
    <property type="match status" value="1"/>
</dbReference>
<dbReference type="OrthoDB" id="6132182at2759"/>
<dbReference type="PRINTS" id="PR00092">
    <property type="entry name" value="TYROSINASE"/>
</dbReference>
<dbReference type="EMBL" id="MBFR01000231">
    <property type="protein sequence ID" value="PVU90898.1"/>
    <property type="molecule type" value="Genomic_DNA"/>
</dbReference>
<dbReference type="GO" id="GO:0016491">
    <property type="term" value="F:oxidoreductase activity"/>
    <property type="evidence" value="ECO:0007669"/>
    <property type="project" value="InterPro"/>
</dbReference>
<accession>A0A2T9YEX5</accession>
<keyword evidence="1" id="KW-0479">Metal-binding</keyword>
<comment type="caution">
    <text evidence="5">The sequence shown here is derived from an EMBL/GenBank/DDBJ whole genome shotgun (WGS) entry which is preliminary data.</text>
</comment>
<dbReference type="SUPFAM" id="SSF48056">
    <property type="entry name" value="Di-copper centre-containing domain"/>
    <property type="match status" value="1"/>
</dbReference>
<proteinExistence type="predicted"/>
<protein>
    <recommendedName>
        <fullName evidence="4">Tyrosinase copper-binding domain-containing protein</fullName>
    </recommendedName>
</protein>
<evidence type="ECO:0000259" key="4">
    <source>
        <dbReference type="PROSITE" id="PS00497"/>
    </source>
</evidence>
<keyword evidence="2" id="KW-0186">Copper</keyword>
<dbReference type="GO" id="GO:0046872">
    <property type="term" value="F:metal ion binding"/>
    <property type="evidence" value="ECO:0007669"/>
    <property type="project" value="UniProtKB-KW"/>
</dbReference>
<dbReference type="PANTHER" id="PTHR11474:SF126">
    <property type="entry name" value="TYROSINASE-LIKE PROTEIN TYR-1-RELATED"/>
    <property type="match status" value="1"/>
</dbReference>
<keyword evidence="6" id="KW-1185">Reference proteome</keyword>
<feature type="domain" description="Tyrosinase copper-binding" evidence="4">
    <location>
        <begin position="46"/>
        <end position="63"/>
    </location>
</feature>
<dbReference type="Pfam" id="PF00264">
    <property type="entry name" value="Tyrosinase"/>
    <property type="match status" value="1"/>
</dbReference>
<feature type="region of interest" description="Disordered" evidence="3">
    <location>
        <begin position="303"/>
        <end position="322"/>
    </location>
</feature>
<evidence type="ECO:0000313" key="5">
    <source>
        <dbReference type="EMBL" id="PVU90898.1"/>
    </source>
</evidence>
<evidence type="ECO:0000256" key="1">
    <source>
        <dbReference type="ARBA" id="ARBA00022723"/>
    </source>
</evidence>